<dbReference type="FunFam" id="2.30.38.10:FF:000001">
    <property type="entry name" value="Non-ribosomal peptide synthetase PvdI"/>
    <property type="match status" value="5"/>
</dbReference>
<dbReference type="InterPro" id="IPR045851">
    <property type="entry name" value="AMP-bd_C_sf"/>
</dbReference>
<evidence type="ECO:0000256" key="1">
    <source>
        <dbReference type="ARBA" id="ARBA00001957"/>
    </source>
</evidence>
<comment type="similarity">
    <text evidence="2">Belongs to the ATP-dependent AMP-binding enzyme family.</text>
</comment>
<dbReference type="Pfam" id="PF00550">
    <property type="entry name" value="PP-binding"/>
    <property type="match status" value="5"/>
</dbReference>
<dbReference type="Pfam" id="PF00501">
    <property type="entry name" value="AMP-binding"/>
    <property type="match status" value="5"/>
</dbReference>
<dbReference type="PANTHER" id="PTHR45527">
    <property type="entry name" value="NONRIBOSOMAL PEPTIDE SYNTHETASE"/>
    <property type="match status" value="1"/>
</dbReference>
<dbReference type="SMART" id="SM01294">
    <property type="entry name" value="PKS_PP_betabranch"/>
    <property type="match status" value="1"/>
</dbReference>
<feature type="domain" description="Carrier" evidence="5">
    <location>
        <begin position="5024"/>
        <end position="5099"/>
    </location>
</feature>
<dbReference type="PROSITE" id="PS50075">
    <property type="entry name" value="CARRIER"/>
    <property type="match status" value="5"/>
</dbReference>
<feature type="domain" description="Carrier" evidence="5">
    <location>
        <begin position="3963"/>
        <end position="4037"/>
    </location>
</feature>
<keyword evidence="4" id="KW-0597">Phosphoprotein</keyword>
<dbReference type="FunFam" id="3.40.50.980:FF:000001">
    <property type="entry name" value="Non-ribosomal peptide synthetase"/>
    <property type="match status" value="4"/>
</dbReference>
<dbReference type="Pfam" id="PF00668">
    <property type="entry name" value="Condensation"/>
    <property type="match status" value="6"/>
</dbReference>
<dbReference type="InterPro" id="IPR029058">
    <property type="entry name" value="AB_hydrolase_fold"/>
</dbReference>
<dbReference type="SUPFAM" id="SSF47336">
    <property type="entry name" value="ACP-like"/>
    <property type="match status" value="5"/>
</dbReference>
<feature type="domain" description="Carrier" evidence="5">
    <location>
        <begin position="1944"/>
        <end position="2018"/>
    </location>
</feature>
<dbReference type="GO" id="GO:0044550">
    <property type="term" value="P:secondary metabolite biosynthetic process"/>
    <property type="evidence" value="ECO:0007669"/>
    <property type="project" value="UniProtKB-ARBA"/>
</dbReference>
<feature type="domain" description="Carrier" evidence="5">
    <location>
        <begin position="2991"/>
        <end position="3066"/>
    </location>
</feature>
<dbReference type="PANTHER" id="PTHR45527:SF1">
    <property type="entry name" value="FATTY ACID SYNTHASE"/>
    <property type="match status" value="1"/>
</dbReference>
<comment type="caution">
    <text evidence="6">The sequence shown here is derived from an EMBL/GenBank/DDBJ whole genome shotgun (WGS) entry which is preliminary data.</text>
</comment>
<dbReference type="CDD" id="cd19544">
    <property type="entry name" value="E-C_NRPS"/>
    <property type="match status" value="3"/>
</dbReference>
<dbReference type="InterPro" id="IPR025110">
    <property type="entry name" value="AMP-bd_C"/>
</dbReference>
<protein>
    <submittedName>
        <fullName evidence="6">Amino acid adenylation domain-containing protein</fullName>
    </submittedName>
</protein>
<dbReference type="Gene3D" id="2.30.38.10">
    <property type="entry name" value="Luciferase, Domain 3"/>
    <property type="match status" value="4"/>
</dbReference>
<dbReference type="NCBIfam" id="NF003417">
    <property type="entry name" value="PRK04813.1"/>
    <property type="match status" value="7"/>
</dbReference>
<dbReference type="SMART" id="SM00823">
    <property type="entry name" value="PKS_PP"/>
    <property type="match status" value="5"/>
</dbReference>
<evidence type="ECO:0000256" key="2">
    <source>
        <dbReference type="ARBA" id="ARBA00006432"/>
    </source>
</evidence>
<dbReference type="CDD" id="cd17643">
    <property type="entry name" value="A_NRPS_Cytc1-like"/>
    <property type="match status" value="1"/>
</dbReference>
<dbReference type="InterPro" id="IPR020845">
    <property type="entry name" value="AMP-binding_CS"/>
</dbReference>
<dbReference type="CDD" id="cd12117">
    <property type="entry name" value="A_NRPS_Srf_like"/>
    <property type="match status" value="1"/>
</dbReference>
<reference evidence="6 7" key="1">
    <citation type="submission" date="2018-10" db="EMBL/GenBank/DDBJ databases">
        <title>Sequencing the genomes of 1000 actinobacteria strains.</title>
        <authorList>
            <person name="Klenk H.-P."/>
        </authorList>
    </citation>
    <scope>NUCLEOTIDE SEQUENCE [LARGE SCALE GENOMIC DNA]</scope>
    <source>
        <strain evidence="6 7">DSM 45175</strain>
    </source>
</reference>
<dbReference type="InterPro" id="IPR042099">
    <property type="entry name" value="ANL_N_sf"/>
</dbReference>
<sequence length="5117" mass="547697">MAGQLGIWHAQRLQPDNPVFNIAEYVDIHGVIDSALFETAVRKVVSEVDAFHLRFDEDANGLPVVRFDDSDDWEFRIVDMCGADDAHAAAIAWMRADAARPVSPHGGDLFTLALLKVADERHLWYQRTHHIIGDGFGGSLVAARVAETYTALTAGEDPPAPAPPSVTVLMDADAAYRASADFEADRAYWAEVLADLPAPVSLSGRRPGATPHRLIRRTRDLAPDIARLRRSSARRYGTSLTVLAVAAGALCLHRATGTRDVVIGLPVIGRVGSLLRAVPGMTANVLPVRLTVRPGTTAAELVKQTSQAIRGALRHQRYRTEDMLRDLRLIGRGNLYSLLINVMSFDYDLTFGSAASTAYNIAGLHFNDFSVSVYDRSASGGMSVVADANPDLYDEEAISRRSANFLAALDWLGHAATGDRIEHFELLDDAERELILHAWNDTAHEVPAATVADLFEAQVAATPDAPALDALSYREVNAKANQLARLLVDRGVGPESLVAVALPRSADLIVAFLAVLKAGGAYLPLDLGHPADRIDFMVADAAVSVVLTAEILAEATGSESDFGRAVTPDHPAYVIYTSGSTGRPKGVVVTHRGMVNYVARSKEVYPGLTGRVLFHASAAFDTSVTSIFGTLVSGGHVIVGDVESADDLSFVKVTPGHLSMLTDCPSELLMVGGEALHSEQLGGWRHKVEVINSYGPTETTVACADYPLTDDEGPVPIGRPVWNTRLYVLDAGLRPVPVGVAGELYVAGAQLARGYLNRPALTAERFVADPFGGPGERLYRTGDLVKWRGDGNLQFVGRTDDQVKVRGYRIEPGEIESALLALPDVAQAAVIARDGRIVAYVVGSADIEVLRARLPEFMIPAAVVVLDALPLTVNGKVDRKALPAPEFVSGDVYRAPVTAREALVCRAFADVLGVERVGVDDDFFALGGHSLLAVTLVQRLREQGLAIDVREIFRTPTPSGLAVGPARAEVVVPSRREFVVPTPEAFPLAELTQEEIDQIVVRVPGGAANIVDIYPLAPLQEGIFFHHLMSRRNGSDDVYVLPAELRFDSRERLDDFLGALQKVVDRHEILRTAIVWDGLRGPVQVVQRAARIEVSDRDIDIDIDLSEAPLIRVRVTGNRALIRIHHIVQDHTALDVLLNEVRAIVAGRGDELPEPVPFRDFVGRALLDVSREEHEAYFNTLLGDLTEPTAPYGLMNVQGDGSGVTEATIPLSPALAARLRKVARRQRISPATLFHTGWARVLSVISGRTDVVFGTVLFGRMGGGGEVPGLFINTLPLRVDTHAATVAQVLSAVQGRLADLQAHEHAPLAVAQRASGVPAGTPLFTTLLNYRHSTPGAATAGLDGVTLLHVRERSNYPVTVTVDDLGADFSITVQATAPATPEALGAMLGIATESLVATLEAHATDRPFQHVDSLTAADLDRILHHWNDTAQTLPEMTVPERFEALAATTPEAAAVLFPGGRLTYADLNTRANRLARLLVPLGVGPESLVAIALPRSPEQVVALLAVLKAGGAYLPIDPDYPADRIDYMLGDARPAVLLTSRALAGRIGVSDVARVLVDDPATVAACAGLAPTDLTGADRTGPLLPDHPAYVIYTSGSTGRPKGVLVPQRAISRLVRDTNYLDIGPHDVIGQLSSTSFDAAAFEVWAALLNGAALAVTPQRVLSGAALRDLIAAFDVTTLLLIAGLFHEVVDTDITALRGLRTLLAGGDALSAEHCRRVLDEVPGVRLVNAYGPTENTVISTAHTVRPESLTPIGGPISGSRVYLLDASLRPVPPHVPGELYLAGAGLARGYLGRPALTAQRFVACPFGAAGERMYRTGDLARWDDEGRLEFLGRTDDQVKIRGFRIEPGEVEAVVAAHPSVGRVAVVVREDLPGDRRLVAYVVPAPGAAVDGASVRSQAALALPDHMVPAAVVVLDELPLTVNGKLDRAALPAPGYTAVATHRAPTTAREEVLCQAFADVLGLDRVGVDDNFFELGGHSLLAVRLIERLRLRGLPVDVRALFATPTVAGLAAVVARDEVAVPPNLIPAGARRITPDLLPLVDLGEDEIARIVARVPGGAANVADVYPLAPLQEGIFFHHLMSAGGTDAYVMPVVLSFDTRGRLDGFLSALQRVVDRHDIFRTAVVWEGLREPVQVVLREARIPVAEVDRLPASFDTTMDLGVAPLLRVTVAADSGSGRVLALLRIHHLIQDRTGLDVVLGEVRAVLDGGADRLPPPLPFRDFVAQARLGVAREEHQRHFAALLADVTEPTAPYGLLEARADGSDVRQATHRLDRRLAERLRDRARAGGISPATLFHVMWARVIAVLAGRDDVVFGTVLFGRMQAGAGADRVPGLFINTLPVRARVGAATVAQAVTEMRDQLADLLRHEHAPLSVAQQASRIPPTNPLFSTILNYRHNPAPERAGDALLDGVEIVHHGGATNYPLTLSVDDTGTDFVLSAQTAASIDPRAVCAMVDAAMGEIVSALETDAGDLGDVDVLGADERRKVLAEWNDTVAEVPPAVLPDLIGARAAVTPDAIAVRYEGTDLTYAELNARANRLARHLIARGAGPEKLVGVLLERSADLVVALLAVVKTGAAYLPIDLSLPAERVGYLIADARPVFVVTAETLGTDGSGSTADVVDADRREPLHPRHPAYAIYTSGSTGRPKGVLVDHRGLVNRLAWMQHAYRLTPADRVLQKTPFGFDVSVWEFFWPLLHGATLVVARPDGHQDPAYLADLIRREGVTVTHFVPSMLRTFLEEPAASGCAALRAVICSGETLPADLHARFRELLPATLHNLYGPTEASIDVTAWTAEPGTTPAEVPIGRPVWNTRVYVLDSRLRPVPPGVAGELYLAGVQLARGYLNRADLTAERFVADPFGPAGERMYRTGDVVRWSPQGELIYQGRTDDQVKVRGFRIEPAEIEAALRAEQGVRQSAVIVREDVPGDQRIVAYLVPEGPMDTTALRSALGRVLPEYMVPSAFVPLDALPMTVNGKLDRRALPAPDHTAVVARRAPVTVEEELLCQAFAVVLGVDDVGVDDNFFDLGGHSLLATRLVSRIRATMGVELTVRAVFDAPTVAALAARLTGAAPSRAALTVRDRPELLPLSYAQRRLWFLSQLEGPGATYNIPVVLRLTSTVDRSVLASALADVMARHEVLRTVFATTGGEPHQVILPPDPSLVRLSSEGDPRSAVGYTFDLAREAPLRAWLFDDVLVLVLHHIAGDGWSWAPLARDVSIAYRARLAGAAPEWEPLPVQYADYALWQRELLAADDGQLAYWRTALAGLPEELRLPFARPRPPVASHRGGVLTLDLGEELHDRLRQLAQTHGVTQFMVLHGVLAVLLSRLGAGTDVVVGTPIAGRTDEALDGLVGFFVNTLVVRTDVSGDPTFAQVLGRVRETVLGAYAHQEVPFERLVEELAPVRSTARHPLFQVMLSVQNTPEPVLVIPGVEVTAVPLDEVGVIPAKFDLSFEFAESRGRIVYATDLFDAGDVEVLARRFVRVLTSVVEDPDTVVSGVDVLDSGERELVLHGWNDTDHEVPAATVVDLFEARVAAAPDAPAVGALSYRDLNARANRLARLLVGRGVGPESLVAVALPRSPDLVVAFLAVLKAGGAYLPIDLDHPADRIDAMLADAEVSVVITAEMLAEATGPGSDLGRTVSPDHAAYVIYTSGSTGRPKGVVVTHRGLVNYVARVAEVYPGLDGRVLFHASPAFDTTVTSIFGTLARGGQVVLGDVGSAADLTSLKVTPAHLPMLGDVPSELLMIGGEALHSSQLGPWRHRVDVLNSYGPTETTVAVADYRIGDDEGAVPIGRPVWNTRLYVLDAGLRPVPVGVAGELYVAGAQLARGYLNRPGLTAERFVADPFGGRGGRLYRTGDLARWRADGNLEFLGRVDDQVKVRGYRIELGEVEAALLALPGVAQAVAVAREHRIVAYVVGAAEPAALRTRLPDYMVPAVIVSLDALPLTVNGKVDRAALPAPEFVSGDVYRAPATAREALVCEVFGEVLGVDRVGADDDFFALGGHSLLAVTLVQQLRDRGVAVDVRSIFLTPTPAGLAASHARPPVVVPPRPAFDAPAPGAFPLTDLTQDEIDLIAGRIPGGAANIVDIYPLAPLQEGIFFHHLMSRETGSGDVYVLPIRLGFDSQARLDVFLAALQQVVDRHEILRTAILWEGLRAPVQVVQRTARIEVSGGAIDLSQAPLIRVEVDGHEVRIRMHHIVQDHTAMDVLLNEVRAFIAGQGDELPVPVPFRDFVGQALLGVPREEHEAHFTSLLGDVDEPTAPFGLLDVRSDGSGVTETTVPLPPALAARLRAAAGRHGMSPATLFHAVWSRVLSVISGRDDVVFGTVLFGRMSGGGRTPGLFINTLPLRINTRSAGLAQVLTSVRDQLADLQVHEHAPLAVAQRASGVPAGTPLFTTLLNYRHSTPGKAADSLEGITVLEVTERTNYPITVMVDDLGEGFSITVQAATPASPSALCAMLQTTTESLVDALETPGTDRPFHRLQTLTETERAHLLAPGPNPVDSAGSATLPHLFEARAAAMPDAVAVSGAERPLTYAELNARANRLARHLIAHGTGPETAVAIALPRTPDLIVALLAVLKAGGAYLPIDPDYPAERIAYMLADAAPVAVLTQRSVIASGVLGENVTGRTMSVDDPDALHGLDAGDLTDADRRTPLRPDHPAYVIYTSGSTGRPKGVVVTHRNVIRLFAATDHWFGFGPDDVWSLFHSYAFDFSVWELWGPLLHGGRLVLISRDVARTPRDFLGLLAREGVTVLNQTPSAFYQLLEEGRRAGGSATALKLRYVVFGGEALDVTRLRDWYARRSDGPPLLVNMYGITETTVHVTYAPLGADPDSVSPTESPIGVPIPDLRAYVLDRHLGVLPPEVPGELYVSGAGLARGYLNRPALTSGRFVADPFGAPGERMYRTGDLVKRRADGTLVYLGRTDEQVKVRGFRIELGEVEAAVLGHGAVGQAAVMVREDAPGDKRITAYVVPGGDVAPDPAAVRAHVARTLPDHMVPAAVVVLAALPLTVNGKLDRRALPVPDRTSTTTASRAPSTPREAALCRLFGEVLGVTGVGVEDNFFDLGGHSLLVTRLIARIRAELGVEVTIRTVFEAPTVAGLAQAIDALPTTRARPVLRPRAERGENR</sequence>
<evidence type="ECO:0000313" key="7">
    <source>
        <dbReference type="Proteomes" id="UP000277671"/>
    </source>
</evidence>
<dbReference type="PROSITE" id="PS00455">
    <property type="entry name" value="AMP_BINDING"/>
    <property type="match status" value="4"/>
</dbReference>
<evidence type="ECO:0000256" key="3">
    <source>
        <dbReference type="ARBA" id="ARBA00022450"/>
    </source>
</evidence>
<dbReference type="InterPro" id="IPR023213">
    <property type="entry name" value="CAT-like_dom_sf"/>
</dbReference>
<proteinExistence type="inferred from homology"/>
<keyword evidence="3" id="KW-0596">Phosphopantetheine</keyword>
<dbReference type="FunFam" id="1.10.1200.10:FF:000005">
    <property type="entry name" value="Nonribosomal peptide synthetase 1"/>
    <property type="match status" value="2"/>
</dbReference>
<dbReference type="Gene3D" id="3.30.559.30">
    <property type="entry name" value="Nonribosomal peptide synthetase, condensation domain"/>
    <property type="match status" value="5"/>
</dbReference>
<dbReference type="SUPFAM" id="SSF52777">
    <property type="entry name" value="CoA-dependent acyltransferases"/>
    <property type="match status" value="10"/>
</dbReference>
<dbReference type="FunFam" id="3.40.50.980:FF:000002">
    <property type="entry name" value="Enterobactin synthetase component F"/>
    <property type="match status" value="2"/>
</dbReference>
<dbReference type="SUPFAM" id="SSF56801">
    <property type="entry name" value="Acetyl-CoA synthetase-like"/>
    <property type="match status" value="5"/>
</dbReference>
<dbReference type="Gene3D" id="3.30.300.30">
    <property type="match status" value="5"/>
</dbReference>
<dbReference type="PROSITE" id="PS00012">
    <property type="entry name" value="PHOSPHOPANTETHEINE"/>
    <property type="match status" value="5"/>
</dbReference>
<dbReference type="FunFam" id="1.10.1200.10:FF:000016">
    <property type="entry name" value="Non-ribosomal peptide synthase"/>
    <property type="match status" value="3"/>
</dbReference>
<gene>
    <name evidence="6" type="ORF">BDK92_0712</name>
</gene>
<dbReference type="CDD" id="cd17646">
    <property type="entry name" value="A_NRPS_AB3403-like"/>
    <property type="match status" value="1"/>
</dbReference>
<comment type="cofactor">
    <cofactor evidence="1">
        <name>pantetheine 4'-phosphate</name>
        <dbReference type="ChEBI" id="CHEBI:47942"/>
    </cofactor>
</comment>
<dbReference type="CDD" id="cd05930">
    <property type="entry name" value="A_NRPS"/>
    <property type="match status" value="2"/>
</dbReference>
<evidence type="ECO:0000259" key="5">
    <source>
        <dbReference type="PROSITE" id="PS50075"/>
    </source>
</evidence>
<accession>A0A495JDP1</accession>
<dbReference type="Pfam" id="PF13193">
    <property type="entry name" value="AMP-binding_C"/>
    <property type="match status" value="5"/>
</dbReference>
<feature type="domain" description="Carrier" evidence="5">
    <location>
        <begin position="895"/>
        <end position="969"/>
    </location>
</feature>
<dbReference type="Gene3D" id="3.30.559.10">
    <property type="entry name" value="Chloramphenicol acetyltransferase-like domain"/>
    <property type="match status" value="5"/>
</dbReference>
<dbReference type="GO" id="GO:0072330">
    <property type="term" value="P:monocarboxylic acid biosynthetic process"/>
    <property type="evidence" value="ECO:0007669"/>
    <property type="project" value="UniProtKB-ARBA"/>
</dbReference>
<dbReference type="InterPro" id="IPR006162">
    <property type="entry name" value="Ppantetheine_attach_site"/>
</dbReference>
<dbReference type="CDD" id="cd19540">
    <property type="entry name" value="LCL_NRPS-like"/>
    <property type="match status" value="1"/>
</dbReference>
<dbReference type="InterPro" id="IPR000873">
    <property type="entry name" value="AMP-dep_synth/lig_dom"/>
</dbReference>
<dbReference type="GO" id="GO:0031177">
    <property type="term" value="F:phosphopantetheine binding"/>
    <property type="evidence" value="ECO:0007669"/>
    <property type="project" value="InterPro"/>
</dbReference>
<dbReference type="InterPro" id="IPR010071">
    <property type="entry name" value="AA_adenyl_dom"/>
</dbReference>
<organism evidence="6 7">
    <name type="scientific">Micromonospora pisi</name>
    <dbReference type="NCBI Taxonomy" id="589240"/>
    <lineage>
        <taxon>Bacteria</taxon>
        <taxon>Bacillati</taxon>
        <taxon>Actinomycetota</taxon>
        <taxon>Actinomycetes</taxon>
        <taxon>Micromonosporales</taxon>
        <taxon>Micromonosporaceae</taxon>
        <taxon>Micromonospora</taxon>
    </lineage>
</organism>
<dbReference type="GO" id="GO:0005737">
    <property type="term" value="C:cytoplasm"/>
    <property type="evidence" value="ECO:0007669"/>
    <property type="project" value="TreeGrafter"/>
</dbReference>
<dbReference type="InterPro" id="IPR001242">
    <property type="entry name" value="Condensation_dom"/>
</dbReference>
<dbReference type="Gene3D" id="3.40.50.980">
    <property type="match status" value="8"/>
</dbReference>
<dbReference type="FunFam" id="3.40.50.12780:FF:000012">
    <property type="entry name" value="Non-ribosomal peptide synthetase"/>
    <property type="match status" value="3"/>
</dbReference>
<dbReference type="InterPro" id="IPR020806">
    <property type="entry name" value="PKS_PP-bd"/>
</dbReference>
<keyword evidence="7" id="KW-1185">Reference proteome</keyword>
<dbReference type="NCBIfam" id="TIGR01733">
    <property type="entry name" value="AA-adenyl-dom"/>
    <property type="match status" value="5"/>
</dbReference>
<dbReference type="InterPro" id="IPR036736">
    <property type="entry name" value="ACP-like_sf"/>
</dbReference>
<dbReference type="GO" id="GO:0003824">
    <property type="term" value="F:catalytic activity"/>
    <property type="evidence" value="ECO:0007669"/>
    <property type="project" value="InterPro"/>
</dbReference>
<dbReference type="EMBL" id="RBKT01000001">
    <property type="protein sequence ID" value="RKR86482.1"/>
    <property type="molecule type" value="Genomic_DNA"/>
</dbReference>
<dbReference type="Proteomes" id="UP000277671">
    <property type="component" value="Unassembled WGS sequence"/>
</dbReference>
<dbReference type="FunFam" id="3.30.300.30:FF:000010">
    <property type="entry name" value="Enterobactin synthetase component F"/>
    <property type="match status" value="3"/>
</dbReference>
<evidence type="ECO:0000313" key="6">
    <source>
        <dbReference type="EMBL" id="RKR86482.1"/>
    </source>
</evidence>
<name>A0A495JDP1_9ACTN</name>
<dbReference type="Gene3D" id="3.40.50.1820">
    <property type="entry name" value="alpha/beta hydrolase"/>
    <property type="match status" value="2"/>
</dbReference>
<evidence type="ECO:0000256" key="4">
    <source>
        <dbReference type="ARBA" id="ARBA00022553"/>
    </source>
</evidence>
<dbReference type="Gene3D" id="1.10.1200.10">
    <property type="entry name" value="ACP-like"/>
    <property type="match status" value="3"/>
</dbReference>
<dbReference type="GO" id="GO:0043041">
    <property type="term" value="P:amino acid activation for nonribosomal peptide biosynthetic process"/>
    <property type="evidence" value="ECO:0007669"/>
    <property type="project" value="TreeGrafter"/>
</dbReference>
<dbReference type="Gene3D" id="3.40.50.12780">
    <property type="entry name" value="N-terminal domain of ligase-like"/>
    <property type="match status" value="1"/>
</dbReference>
<dbReference type="GO" id="GO:0008610">
    <property type="term" value="P:lipid biosynthetic process"/>
    <property type="evidence" value="ECO:0007669"/>
    <property type="project" value="UniProtKB-ARBA"/>
</dbReference>
<dbReference type="InterPro" id="IPR009081">
    <property type="entry name" value="PP-bd_ACP"/>
</dbReference>